<dbReference type="InterPro" id="IPR036427">
    <property type="entry name" value="Bromodomain-like_sf"/>
</dbReference>
<comment type="subcellular location">
    <subcellularLocation>
        <location evidence="1">Nucleus</location>
    </subcellularLocation>
</comment>
<dbReference type="InterPro" id="IPR050701">
    <property type="entry name" value="Histone_Mod_Regulator"/>
</dbReference>
<evidence type="ECO:0000256" key="2">
    <source>
        <dbReference type="ARBA" id="ARBA00022553"/>
    </source>
</evidence>
<dbReference type="PROSITE" id="PS50014">
    <property type="entry name" value="BROMODOMAIN_2"/>
    <property type="match status" value="1"/>
</dbReference>
<dbReference type="SUPFAM" id="SSF63748">
    <property type="entry name" value="Tudor/PWWP/MBT"/>
    <property type="match status" value="1"/>
</dbReference>
<dbReference type="InterPro" id="IPR036236">
    <property type="entry name" value="Znf_C2H2_sf"/>
</dbReference>
<evidence type="ECO:0000259" key="13">
    <source>
        <dbReference type="PROSITE" id="PS50014"/>
    </source>
</evidence>
<dbReference type="Gene3D" id="3.30.160.60">
    <property type="entry name" value="Classic Zinc Finger"/>
    <property type="match status" value="1"/>
</dbReference>
<feature type="domain" description="C2H2-type" evidence="15">
    <location>
        <begin position="24"/>
        <end position="53"/>
    </location>
</feature>
<dbReference type="PANTHER" id="PTHR13793">
    <property type="entry name" value="PHD FINGER PROTEINS"/>
    <property type="match status" value="1"/>
</dbReference>
<dbReference type="PROSITE" id="PS01359">
    <property type="entry name" value="ZF_PHD_1"/>
    <property type="match status" value="1"/>
</dbReference>
<dbReference type="PROSITE" id="PS50812">
    <property type="entry name" value="PWWP"/>
    <property type="match status" value="1"/>
</dbReference>
<keyword evidence="4" id="KW-0677">Repeat</keyword>
<feature type="region of interest" description="Disordered" evidence="12">
    <location>
        <begin position="1028"/>
        <end position="1098"/>
    </location>
</feature>
<keyword evidence="9" id="KW-0539">Nucleus</keyword>
<evidence type="ECO:0000256" key="4">
    <source>
        <dbReference type="ARBA" id="ARBA00022737"/>
    </source>
</evidence>
<dbReference type="SMART" id="SM00293">
    <property type="entry name" value="PWWP"/>
    <property type="match status" value="1"/>
</dbReference>
<dbReference type="EMBL" id="CANUEZ050000193">
    <property type="protein sequence ID" value="CAM0512084.1"/>
    <property type="molecule type" value="Genomic_DNA"/>
</dbReference>
<feature type="compositionally biased region" description="Basic and acidic residues" evidence="12">
    <location>
        <begin position="157"/>
        <end position="167"/>
    </location>
</feature>
<dbReference type="InterPro" id="IPR011011">
    <property type="entry name" value="Znf_FYVE_PHD"/>
</dbReference>
<dbReference type="GO" id="GO:0008270">
    <property type="term" value="F:zinc ion binding"/>
    <property type="evidence" value="ECO:0007669"/>
    <property type="project" value="UniProtKB-KW"/>
</dbReference>
<reference evidence="18 19" key="1">
    <citation type="submission" date="2024-08" db="EMBL/GenBank/DDBJ databases">
        <authorList>
            <person name="Paterson S."/>
        </authorList>
    </citation>
    <scope>NUCLEOTIDE SEQUENCE [LARGE SCALE GENOMIC DNA]</scope>
</reference>
<dbReference type="FunFam" id="3.30.40.10:FF:000007">
    <property type="entry name" value="Bromodomain containing 1, isoform CRA_b"/>
    <property type="match status" value="1"/>
</dbReference>
<dbReference type="InterPro" id="IPR019787">
    <property type="entry name" value="Znf_PHD-finger"/>
</dbReference>
<evidence type="ECO:0000256" key="10">
    <source>
        <dbReference type="PROSITE-ProRule" id="PRU00035"/>
    </source>
</evidence>
<dbReference type="Pfam" id="PF13831">
    <property type="entry name" value="PHD_2"/>
    <property type="match status" value="1"/>
</dbReference>
<keyword evidence="3" id="KW-0479">Metal-binding</keyword>
<feature type="compositionally biased region" description="Acidic residues" evidence="12">
    <location>
        <begin position="1036"/>
        <end position="1057"/>
    </location>
</feature>
<keyword evidence="6" id="KW-0862">Zinc</keyword>
<dbReference type="Gene3D" id="1.20.920.10">
    <property type="entry name" value="Bromodomain-like"/>
    <property type="match status" value="1"/>
</dbReference>
<keyword evidence="2" id="KW-0597">Phosphoprotein</keyword>
<dbReference type="InterPro" id="IPR013087">
    <property type="entry name" value="Znf_C2H2_type"/>
</dbReference>
<evidence type="ECO:0000259" key="15">
    <source>
        <dbReference type="PROSITE" id="PS50157"/>
    </source>
</evidence>
<evidence type="ECO:0000256" key="8">
    <source>
        <dbReference type="ARBA" id="ARBA00023117"/>
    </source>
</evidence>
<dbReference type="SUPFAM" id="SSF57903">
    <property type="entry name" value="FYVE/PHD zinc finger"/>
    <property type="match status" value="1"/>
</dbReference>
<dbReference type="Pfam" id="PF10513">
    <property type="entry name" value="EPL1"/>
    <property type="match status" value="1"/>
</dbReference>
<dbReference type="PRINTS" id="PR00503">
    <property type="entry name" value="BROMODOMAIN"/>
</dbReference>
<evidence type="ECO:0000256" key="5">
    <source>
        <dbReference type="ARBA" id="ARBA00022771"/>
    </source>
</evidence>
<dbReference type="InterPro" id="IPR018359">
    <property type="entry name" value="Bromodomain_CS"/>
</dbReference>
<accession>A0ABC9HHB6</accession>
<proteinExistence type="predicted"/>
<evidence type="ECO:0000256" key="11">
    <source>
        <dbReference type="PROSITE-ProRule" id="PRU00042"/>
    </source>
</evidence>
<evidence type="ECO:0000256" key="3">
    <source>
        <dbReference type="ARBA" id="ARBA00022723"/>
    </source>
</evidence>
<dbReference type="SMART" id="SM00249">
    <property type="entry name" value="PHD"/>
    <property type="match status" value="2"/>
</dbReference>
<dbReference type="GO" id="GO:0005634">
    <property type="term" value="C:nucleus"/>
    <property type="evidence" value="ECO:0007669"/>
    <property type="project" value="UniProtKB-SubCell"/>
</dbReference>
<feature type="compositionally biased region" description="Polar residues" evidence="12">
    <location>
        <begin position="1068"/>
        <end position="1081"/>
    </location>
</feature>
<keyword evidence="8 10" id="KW-0103">Bromodomain</keyword>
<feature type="compositionally biased region" description="Basic and acidic residues" evidence="12">
    <location>
        <begin position="913"/>
        <end position="931"/>
    </location>
</feature>
<dbReference type="FunFam" id="3.30.40.10:FF:000008">
    <property type="entry name" value="Bromodomain containing 1, isoform CRA_a"/>
    <property type="match status" value="1"/>
</dbReference>
<dbReference type="Pfam" id="PF00439">
    <property type="entry name" value="Bromodomain"/>
    <property type="match status" value="1"/>
</dbReference>
<evidence type="ECO:0000259" key="16">
    <source>
        <dbReference type="PROSITE" id="PS50812"/>
    </source>
</evidence>
<dbReference type="SMART" id="SM00355">
    <property type="entry name" value="ZnF_C2H2"/>
    <property type="match status" value="1"/>
</dbReference>
<dbReference type="FunFam" id="2.30.30.140:FF:000008">
    <property type="entry name" value="Bromodomain containing 1, isoform CRA_b"/>
    <property type="match status" value="1"/>
</dbReference>
<evidence type="ECO:0000313" key="18">
    <source>
        <dbReference type="EMBL" id="CAM0512084.1"/>
    </source>
</evidence>
<dbReference type="CDD" id="cd05839">
    <property type="entry name" value="PWWP_BRPF"/>
    <property type="match status" value="1"/>
</dbReference>
<dbReference type="InterPro" id="IPR001965">
    <property type="entry name" value="Znf_PHD"/>
</dbReference>
<name>A0ABC9HHB6_FASHE</name>
<dbReference type="InterPro" id="IPR013083">
    <property type="entry name" value="Znf_RING/FYVE/PHD"/>
</dbReference>
<evidence type="ECO:0000256" key="1">
    <source>
        <dbReference type="ARBA" id="ARBA00004123"/>
    </source>
</evidence>
<evidence type="ECO:0000256" key="6">
    <source>
        <dbReference type="ARBA" id="ARBA00022833"/>
    </source>
</evidence>
<evidence type="ECO:0000259" key="17">
    <source>
        <dbReference type="PROSITE" id="PS51805"/>
    </source>
</evidence>
<organism evidence="18 19">
    <name type="scientific">Fasciola hepatica</name>
    <name type="common">Liver fluke</name>
    <dbReference type="NCBI Taxonomy" id="6192"/>
    <lineage>
        <taxon>Eukaryota</taxon>
        <taxon>Metazoa</taxon>
        <taxon>Spiralia</taxon>
        <taxon>Lophotrochozoa</taxon>
        <taxon>Platyhelminthes</taxon>
        <taxon>Trematoda</taxon>
        <taxon>Digenea</taxon>
        <taxon>Plagiorchiida</taxon>
        <taxon>Echinostomata</taxon>
        <taxon>Echinostomatoidea</taxon>
        <taxon>Fasciolidae</taxon>
        <taxon>Fasciola</taxon>
    </lineage>
</organism>
<dbReference type="PROSITE" id="PS00633">
    <property type="entry name" value="BROMODOMAIN_1"/>
    <property type="match status" value="1"/>
</dbReference>
<dbReference type="Pfam" id="PF13832">
    <property type="entry name" value="zf-HC5HC2H_2"/>
    <property type="match status" value="1"/>
</dbReference>
<dbReference type="Pfam" id="PF00855">
    <property type="entry name" value="PWWP"/>
    <property type="match status" value="1"/>
</dbReference>
<evidence type="ECO:0000256" key="7">
    <source>
        <dbReference type="ARBA" id="ARBA00022990"/>
    </source>
</evidence>
<protein>
    <recommendedName>
        <fullName evidence="20">Peregrin</fullName>
    </recommendedName>
</protein>
<dbReference type="InterPro" id="IPR001487">
    <property type="entry name" value="Bromodomain"/>
</dbReference>
<feature type="region of interest" description="Disordered" evidence="12">
    <location>
        <begin position="1166"/>
        <end position="1188"/>
    </location>
</feature>
<sequence>MVYHPVDFDIDDFLSRIQGNKPPFMCPAETCGKIYKSYAHMQKHMLIHRPPAPIEIPAPQVECSQNGNVLTANGSSSVQSCFILQCTASNKNLQTQKPMNLLTPTDSRCSVVFEATPMTGGQTFRCSIFFPLVLRIQLFCRDNGKIKNELSSYSFKTDKDRGPERRVNLSKNKSRHSLQKAHNSEEKLPNNIGLINCSSSIDLVQPDEKKTEFQLPKPVFEIDANFSFRKPVPLREGVGYIRFIEKSPDELDDIVEYDLDEEDIFWLDRINKERRTKSLSSISETVLEWVIDRFEKEARFRVVAANGALVTGNTCATSGLSQSGVDEDAVCAVCQDGTCENTNVILFCDVCNLAVHQECYGVPYVPEGPWLCRKCLHSPSEPVSCVLCPNRGGAFKKTSDDRWAHVICGLWVPEVMFANLTFLEPLEGIDKIAPARWRLQCFICKQRNAGACIQCHKSSCYRAFHVTCAQHAGLYMKIEHTDDQNDAGIRKSAFCDHHCPPNHFKNSNKGMYANSDSESPQSPEQAARIQLRKARKVLAERRNSKPSICVPIVPRAKIENIASCLQDVSGDVLSFLQKAYVFWKLKRESRRGVPLLKRLQAGSAHRSAANFAASVDSEAQQMRAQLKFWQQLRQDLEKARLLAELIRKRERVKREMFRLFVDEIHLQIQPLKTFLSRVLDQLQSLDNQSFFAEPVGPDLAPDYHLIIKYPMDFSTMRNKIENSVYSGLDDLKADFQLMMDNCLQYNHEDSAYCVAANHLTEQSIHIFREATLMARKIGLCLKIGLLFLDQKDLPQSGFSDLPTANETTQVKENYLSPISIEPAPASGVEPAISTETLLVHTPFTLNESVQTLPLKELANGPVASTTRSRFRISSPVHDLIKQEGDLRTFTSHLNMAEYLFRQSRKRRLPSVSPDKKHSSEIGRPAKQERLDGPCTSGNLLRWHSQAKAADLFSPGVPLATMNHSLVIDPTAGTKWSSSKPGDTSCWLMGRHPDVNLRQRHGGQFPGTIGVEQSITPLVCKSPAFTHYRLSRPSRGEDDDEEDEDEDEDETDESDDLDQVNQLADKAVNSETVPSTLSPTAEKQTESPRLTRKQYRGRISMISNGRSSLVVTTVVGNSRMATAVRRSDRSSSIRKVSVLTLRSPASRSRSNKQLINRKQMRFFLPKSSRETVRRVSTSSSNSIQPNNSLHLDDELRKPLQLRETTCSSLTPDLSDVMSHIESPGPLSATTSVEPYEFSNHSADMAFSATGSPVTRGRSGDQPYEHQFGSLDVVWAKCRGSPWYPALVVDPSASEGYCHNGVPVPVPPESVLNWGKRLNTNKQADQDRPDLLVLFFDTKRTWQWLSQHKLQLLGCDSELDRERLKEGKRSKLKHSVLKAYRRAVEHLCKVHGKPYPYVDSKASQDLAVFTL</sequence>
<keyword evidence="7" id="KW-0007">Acetylation</keyword>
<evidence type="ECO:0008006" key="20">
    <source>
        <dbReference type="Google" id="ProtNLM"/>
    </source>
</evidence>
<evidence type="ECO:0000256" key="9">
    <source>
        <dbReference type="ARBA" id="ARBA00023242"/>
    </source>
</evidence>
<dbReference type="PROSITE" id="PS50016">
    <property type="entry name" value="ZF_PHD_2"/>
    <property type="match status" value="1"/>
</dbReference>
<feature type="domain" description="PWWP" evidence="16">
    <location>
        <begin position="1268"/>
        <end position="1354"/>
    </location>
</feature>
<comment type="caution">
    <text evidence="18">The sequence shown here is derived from an EMBL/GenBank/DDBJ whole genome shotgun (WGS) entry which is preliminary data.</text>
</comment>
<dbReference type="InterPro" id="IPR000313">
    <property type="entry name" value="PWWP_dom"/>
</dbReference>
<dbReference type="InterPro" id="IPR034732">
    <property type="entry name" value="EPHD"/>
</dbReference>
<dbReference type="Proteomes" id="UP001189180">
    <property type="component" value="Unassembled WGS sequence"/>
</dbReference>
<dbReference type="InterPro" id="IPR019542">
    <property type="entry name" value="Enhancer_polycomb-like_N"/>
</dbReference>
<dbReference type="PROSITE" id="PS50157">
    <property type="entry name" value="ZINC_FINGER_C2H2_2"/>
    <property type="match status" value="1"/>
</dbReference>
<dbReference type="PANTHER" id="PTHR13793:SF107">
    <property type="entry name" value="BROMODOMAIN-CONTAINING PROTEIN HOMOLOG"/>
    <property type="match status" value="1"/>
</dbReference>
<dbReference type="CDD" id="cd15670">
    <property type="entry name" value="ePHD_BRPF"/>
    <property type="match status" value="1"/>
</dbReference>
<dbReference type="SUPFAM" id="SSF57667">
    <property type="entry name" value="beta-beta-alpha zinc fingers"/>
    <property type="match status" value="1"/>
</dbReference>
<feature type="region of interest" description="Disordered" evidence="12">
    <location>
        <begin position="904"/>
        <end position="932"/>
    </location>
</feature>
<evidence type="ECO:0000256" key="12">
    <source>
        <dbReference type="SAM" id="MobiDB-lite"/>
    </source>
</evidence>
<dbReference type="Gene3D" id="3.30.40.10">
    <property type="entry name" value="Zinc/RING finger domain, C3HC4 (zinc finger)"/>
    <property type="match status" value="2"/>
</dbReference>
<dbReference type="Gene3D" id="2.30.30.140">
    <property type="match status" value="1"/>
</dbReference>
<keyword evidence="19" id="KW-1185">Reference proteome</keyword>
<evidence type="ECO:0000259" key="14">
    <source>
        <dbReference type="PROSITE" id="PS50016"/>
    </source>
</evidence>
<dbReference type="InterPro" id="IPR019786">
    <property type="entry name" value="Zinc_finger_PHD-type_CS"/>
</dbReference>
<feature type="domain" description="PHD-type" evidence="17">
    <location>
        <begin position="382"/>
        <end position="499"/>
    </location>
</feature>
<feature type="domain" description="PHD-type" evidence="14">
    <location>
        <begin position="328"/>
        <end position="378"/>
    </location>
</feature>
<keyword evidence="5 11" id="KW-0863">Zinc-finger</keyword>
<dbReference type="CDD" id="cd15572">
    <property type="entry name" value="PHD_BRPF"/>
    <property type="match status" value="1"/>
</dbReference>
<gene>
    <name evidence="18" type="ORF">FHB240107_LOCUS4483</name>
</gene>
<evidence type="ECO:0000313" key="19">
    <source>
        <dbReference type="Proteomes" id="UP001189180"/>
    </source>
</evidence>
<feature type="domain" description="Bromo" evidence="13">
    <location>
        <begin position="683"/>
        <end position="753"/>
    </location>
</feature>
<dbReference type="PROSITE" id="PS51805">
    <property type="entry name" value="EPHD"/>
    <property type="match status" value="1"/>
</dbReference>
<feature type="region of interest" description="Disordered" evidence="12">
    <location>
        <begin position="157"/>
        <end position="184"/>
    </location>
</feature>
<dbReference type="SMART" id="SM00297">
    <property type="entry name" value="BROMO"/>
    <property type="match status" value="1"/>
</dbReference>
<dbReference type="PROSITE" id="PS00028">
    <property type="entry name" value="ZINC_FINGER_C2H2_1"/>
    <property type="match status" value="1"/>
</dbReference>
<dbReference type="SUPFAM" id="SSF47370">
    <property type="entry name" value="Bromodomain"/>
    <property type="match status" value="1"/>
</dbReference>